<comment type="caution">
    <text evidence="3">The sequence shown here is derived from an EMBL/GenBank/DDBJ whole genome shotgun (WGS) entry which is preliminary data.</text>
</comment>
<organism evidence="3 4">
    <name type="scientific">Caenimonas koreensis DSM 17982</name>
    <dbReference type="NCBI Taxonomy" id="1121255"/>
    <lineage>
        <taxon>Bacteria</taxon>
        <taxon>Pseudomonadati</taxon>
        <taxon>Pseudomonadota</taxon>
        <taxon>Betaproteobacteria</taxon>
        <taxon>Burkholderiales</taxon>
        <taxon>Comamonadaceae</taxon>
        <taxon>Caenimonas</taxon>
    </lineage>
</organism>
<dbReference type="OrthoDB" id="72963at2"/>
<proteinExistence type="predicted"/>
<dbReference type="Pfam" id="PF05901">
    <property type="entry name" value="Excalibur"/>
    <property type="match status" value="1"/>
</dbReference>
<dbReference type="AlphaFoldDB" id="A0A844BBX9"/>
<dbReference type="InterPro" id="IPR008613">
    <property type="entry name" value="Excalibur_Ca-bd_domain"/>
</dbReference>
<feature type="signal peptide" evidence="1">
    <location>
        <begin position="1"/>
        <end position="23"/>
    </location>
</feature>
<evidence type="ECO:0000313" key="4">
    <source>
        <dbReference type="Proteomes" id="UP000487350"/>
    </source>
</evidence>
<evidence type="ECO:0000256" key="1">
    <source>
        <dbReference type="SAM" id="SignalP"/>
    </source>
</evidence>
<gene>
    <name evidence="3" type="ORF">GHT07_17775</name>
</gene>
<evidence type="ECO:0000259" key="2">
    <source>
        <dbReference type="Pfam" id="PF05901"/>
    </source>
</evidence>
<keyword evidence="1" id="KW-0732">Signal</keyword>
<feature type="chain" id="PRO_5032399479" evidence="1">
    <location>
        <begin position="24"/>
        <end position="131"/>
    </location>
</feature>
<feature type="domain" description="Excalibur calcium-binding" evidence="2">
    <location>
        <begin position="91"/>
        <end position="125"/>
    </location>
</feature>
<reference evidence="3 4" key="1">
    <citation type="submission" date="2019-11" db="EMBL/GenBank/DDBJ databases">
        <title>Caenimonas koreensis gen. nov., sp. nov., isolated from activated sludge.</title>
        <authorList>
            <person name="Seung H.R."/>
        </authorList>
    </citation>
    <scope>NUCLEOTIDE SEQUENCE [LARGE SCALE GENOMIC DNA]</scope>
    <source>
        <strain evidence="3 4">EMB320</strain>
    </source>
</reference>
<sequence length="131" mass="13905">MRKTFSGLGVIAALVMATAAATASPVVKCTVNGSVVFQQSPCPPTGAIQRPTVEELNARAKKRRAATAASAARKADPGTSYTFSPYRCDGRTRCSQMKSCAEAKYFLDNCPGAQMDGDHNGIPCEKQWCTP</sequence>
<protein>
    <submittedName>
        <fullName evidence="3">Calcium-binding protein</fullName>
    </submittedName>
</protein>
<evidence type="ECO:0000313" key="3">
    <source>
        <dbReference type="EMBL" id="MRD49129.1"/>
    </source>
</evidence>
<keyword evidence="4" id="KW-1185">Reference proteome</keyword>
<dbReference type="Proteomes" id="UP000487350">
    <property type="component" value="Unassembled WGS sequence"/>
</dbReference>
<accession>A0A844BBX9</accession>
<dbReference type="EMBL" id="WJBU01000020">
    <property type="protein sequence ID" value="MRD49129.1"/>
    <property type="molecule type" value="Genomic_DNA"/>
</dbReference>
<name>A0A844BBX9_9BURK</name>